<dbReference type="AlphaFoldDB" id="A0AAW6RMP2"/>
<dbReference type="RefSeq" id="WP_279525044.1">
    <property type="nucleotide sequence ID" value="NZ_JARVII010000030.1"/>
</dbReference>
<evidence type="ECO:0000256" key="11">
    <source>
        <dbReference type="ARBA" id="ARBA00023136"/>
    </source>
</evidence>
<keyword evidence="5" id="KW-0410">Iron transport</keyword>
<evidence type="ECO:0000256" key="15">
    <source>
        <dbReference type="PROSITE-ProRule" id="PRU10144"/>
    </source>
</evidence>
<dbReference type="GO" id="GO:0015891">
    <property type="term" value="P:siderophore transport"/>
    <property type="evidence" value="ECO:0007669"/>
    <property type="project" value="InterPro"/>
</dbReference>
<evidence type="ECO:0000256" key="5">
    <source>
        <dbReference type="ARBA" id="ARBA00022496"/>
    </source>
</evidence>
<evidence type="ECO:0000259" key="18">
    <source>
        <dbReference type="Pfam" id="PF00593"/>
    </source>
</evidence>
<dbReference type="InterPro" id="IPR039426">
    <property type="entry name" value="TonB-dep_rcpt-like"/>
</dbReference>
<sequence>MKPFHSNSTRGKRALLSALALAAAAASAQTAQTAQTAPAENAKQPATLPEVKVQETAAAPVYAGGHVATRARLGLLGGKDFMETPFSTIAYTESFMEDSQAGDVSEVIARNDPAVFASGAPGESNESYTIRGLPSLVADVMLNGLPGMAAYFRNAPEMLERVEVLKGPSALLNGMPPKGTTGGAVNLVPKRAGSEPLARVKAIYQSDSHFGSHVDVGRRLGEQQQFGVRFNGVWRNGETAVNTQRKKATLASLGLDWRGAGGRARVSADLYRTQDRVKGMTRGLTLAPGLAVPAPPRPDVSWNPPWAYYDSVDKGAMLRGEFDWGQNLTAWAAAGASHTAFDTLMGIGQVINAAGDMRLNFGGVADTARRRSAEAGLKGRLHTGAVGHQLALQLTHYSENYRLNGAMGLLPGGWTTSLYHPAWEPQVALPSPAPAITRTDTRLSSIGAADTLSFMQERLQITLGARRQQVKSATFSGASGAQLGARYSQSATTPSVAILYKAGSRLSLYANYAEGLSQGAIAPATAANAGQAFPPFKTRQKEAGLKLDLGEFAHTFSVFEIRRPGSYTDLLTNFFSFGGMQRNRGAEWGFFGQARPGLRLMGGLAWTQAKVIHAAQAAHEGRQATGVPRWQAKLGVEWDAGTAWPAAQGLTLTAHAAAASRQYLSADNALSIPGRAVIDLGAHYATRVAGRPLTLRATLANAANRAYWTKPYFASLAMGEPRTLRLSATMDF</sequence>
<evidence type="ECO:0000256" key="16">
    <source>
        <dbReference type="RuleBase" id="RU003357"/>
    </source>
</evidence>
<comment type="subcellular location">
    <subcellularLocation>
        <location evidence="1 14">Cell outer membrane</location>
        <topology evidence="1 14">Multi-pass membrane protein</topology>
    </subcellularLocation>
</comment>
<keyword evidence="6 14" id="KW-0812">Transmembrane</keyword>
<evidence type="ECO:0000256" key="2">
    <source>
        <dbReference type="ARBA" id="ARBA00009810"/>
    </source>
</evidence>
<proteinExistence type="inferred from homology"/>
<keyword evidence="21" id="KW-1185">Reference proteome</keyword>
<keyword evidence="7 17" id="KW-0732">Signal</keyword>
<dbReference type="PROSITE" id="PS51318">
    <property type="entry name" value="TAT"/>
    <property type="match status" value="1"/>
</dbReference>
<evidence type="ECO:0000256" key="14">
    <source>
        <dbReference type="PROSITE-ProRule" id="PRU01360"/>
    </source>
</evidence>
<dbReference type="InterPro" id="IPR037066">
    <property type="entry name" value="Plug_dom_sf"/>
</dbReference>
<dbReference type="PANTHER" id="PTHR32552:SF82">
    <property type="entry name" value="FCUA PROTEIN"/>
    <property type="match status" value="1"/>
</dbReference>
<dbReference type="InterPro" id="IPR010917">
    <property type="entry name" value="TonB_rcpt_CS"/>
</dbReference>
<dbReference type="InterPro" id="IPR012910">
    <property type="entry name" value="Plug_dom"/>
</dbReference>
<dbReference type="GO" id="GO:0015344">
    <property type="term" value="F:siderophore uptake transmembrane transporter activity"/>
    <property type="evidence" value="ECO:0007669"/>
    <property type="project" value="TreeGrafter"/>
</dbReference>
<organism evidence="20 21">
    <name type="scientific">Ottowia cancrivicina</name>
    <dbReference type="NCBI Taxonomy" id="3040346"/>
    <lineage>
        <taxon>Bacteria</taxon>
        <taxon>Pseudomonadati</taxon>
        <taxon>Pseudomonadota</taxon>
        <taxon>Betaproteobacteria</taxon>
        <taxon>Burkholderiales</taxon>
        <taxon>Comamonadaceae</taxon>
        <taxon>Ottowia</taxon>
    </lineage>
</organism>
<keyword evidence="11 14" id="KW-0472">Membrane</keyword>
<reference evidence="20 21" key="1">
    <citation type="submission" date="2023-04" db="EMBL/GenBank/DDBJ databases">
        <title>Ottowia paracancer sp. nov., isolated from human stomach.</title>
        <authorList>
            <person name="Song Y."/>
        </authorList>
    </citation>
    <scope>NUCLEOTIDE SEQUENCE [LARGE SCALE GENOMIC DNA]</scope>
    <source>
        <strain evidence="20 21">10c7w1</strain>
    </source>
</reference>
<dbReference type="CDD" id="cd01347">
    <property type="entry name" value="ligand_gated_channel"/>
    <property type="match status" value="1"/>
</dbReference>
<keyword evidence="13 14" id="KW-0998">Cell outer membrane</keyword>
<feature type="domain" description="TonB-dependent receptor-like beta-barrel" evidence="18">
    <location>
        <begin position="267"/>
        <end position="701"/>
    </location>
</feature>
<evidence type="ECO:0000256" key="12">
    <source>
        <dbReference type="ARBA" id="ARBA00023170"/>
    </source>
</evidence>
<keyword evidence="3 14" id="KW-0813">Transport</keyword>
<protein>
    <submittedName>
        <fullName evidence="20">TonB-dependent siderophore receptor</fullName>
    </submittedName>
</protein>
<keyword evidence="12 20" id="KW-0675">Receptor</keyword>
<evidence type="ECO:0000256" key="9">
    <source>
        <dbReference type="ARBA" id="ARBA00023065"/>
    </source>
</evidence>
<evidence type="ECO:0000256" key="7">
    <source>
        <dbReference type="ARBA" id="ARBA00022729"/>
    </source>
</evidence>
<dbReference type="EMBL" id="JARVII010000030">
    <property type="protein sequence ID" value="MDG9700298.1"/>
    <property type="molecule type" value="Genomic_DNA"/>
</dbReference>
<feature type="signal peptide" evidence="17">
    <location>
        <begin position="1"/>
        <end position="28"/>
    </location>
</feature>
<evidence type="ECO:0000256" key="10">
    <source>
        <dbReference type="ARBA" id="ARBA00023077"/>
    </source>
</evidence>
<dbReference type="InterPro" id="IPR006311">
    <property type="entry name" value="TAT_signal"/>
</dbReference>
<evidence type="ECO:0000256" key="3">
    <source>
        <dbReference type="ARBA" id="ARBA00022448"/>
    </source>
</evidence>
<evidence type="ECO:0000256" key="1">
    <source>
        <dbReference type="ARBA" id="ARBA00004571"/>
    </source>
</evidence>
<dbReference type="NCBIfam" id="TIGR01783">
    <property type="entry name" value="TonB-siderophor"/>
    <property type="match status" value="1"/>
</dbReference>
<keyword evidence="9" id="KW-0406">Ion transport</keyword>
<evidence type="ECO:0000256" key="13">
    <source>
        <dbReference type="ARBA" id="ARBA00023237"/>
    </source>
</evidence>
<evidence type="ECO:0000313" key="21">
    <source>
        <dbReference type="Proteomes" id="UP001237156"/>
    </source>
</evidence>
<evidence type="ECO:0000256" key="8">
    <source>
        <dbReference type="ARBA" id="ARBA00023004"/>
    </source>
</evidence>
<dbReference type="Proteomes" id="UP001237156">
    <property type="component" value="Unassembled WGS sequence"/>
</dbReference>
<gene>
    <name evidence="20" type="ORF">QB898_11370</name>
</gene>
<feature type="chain" id="PRO_5043352905" evidence="17">
    <location>
        <begin position="29"/>
        <end position="732"/>
    </location>
</feature>
<dbReference type="PROSITE" id="PS52016">
    <property type="entry name" value="TONB_DEPENDENT_REC_3"/>
    <property type="match status" value="1"/>
</dbReference>
<comment type="caution">
    <text evidence="20">The sequence shown here is derived from an EMBL/GenBank/DDBJ whole genome shotgun (WGS) entry which is preliminary data.</text>
</comment>
<dbReference type="Gene3D" id="2.40.170.20">
    <property type="entry name" value="TonB-dependent receptor, beta-barrel domain"/>
    <property type="match status" value="1"/>
</dbReference>
<feature type="short sequence motif" description="TonB C-terminal box" evidence="15">
    <location>
        <begin position="715"/>
        <end position="732"/>
    </location>
</feature>
<keyword evidence="10 16" id="KW-0798">TonB box</keyword>
<evidence type="ECO:0000256" key="4">
    <source>
        <dbReference type="ARBA" id="ARBA00022452"/>
    </source>
</evidence>
<dbReference type="Gene3D" id="2.170.130.10">
    <property type="entry name" value="TonB-dependent receptor, plug domain"/>
    <property type="match status" value="1"/>
</dbReference>
<evidence type="ECO:0000256" key="6">
    <source>
        <dbReference type="ARBA" id="ARBA00022692"/>
    </source>
</evidence>
<dbReference type="InterPro" id="IPR000531">
    <property type="entry name" value="Beta-barrel_TonB"/>
</dbReference>
<name>A0AAW6RMP2_9BURK</name>
<keyword evidence="4 14" id="KW-1134">Transmembrane beta strand</keyword>
<dbReference type="PANTHER" id="PTHR32552">
    <property type="entry name" value="FERRICHROME IRON RECEPTOR-RELATED"/>
    <property type="match status" value="1"/>
</dbReference>
<dbReference type="PROSITE" id="PS01156">
    <property type="entry name" value="TONB_DEPENDENT_REC_2"/>
    <property type="match status" value="1"/>
</dbReference>
<dbReference type="InterPro" id="IPR036942">
    <property type="entry name" value="Beta-barrel_TonB_sf"/>
</dbReference>
<dbReference type="Pfam" id="PF07715">
    <property type="entry name" value="Plug"/>
    <property type="match status" value="1"/>
</dbReference>
<evidence type="ECO:0000313" key="20">
    <source>
        <dbReference type="EMBL" id="MDG9700298.1"/>
    </source>
</evidence>
<dbReference type="InterPro" id="IPR010105">
    <property type="entry name" value="TonB_sidphr_rcpt"/>
</dbReference>
<accession>A0AAW6RMP2</accession>
<feature type="domain" description="TonB-dependent receptor plug" evidence="19">
    <location>
        <begin position="82"/>
        <end position="175"/>
    </location>
</feature>
<dbReference type="Pfam" id="PF00593">
    <property type="entry name" value="TonB_dep_Rec_b-barrel"/>
    <property type="match status" value="1"/>
</dbReference>
<dbReference type="SUPFAM" id="SSF56935">
    <property type="entry name" value="Porins"/>
    <property type="match status" value="1"/>
</dbReference>
<evidence type="ECO:0000259" key="19">
    <source>
        <dbReference type="Pfam" id="PF07715"/>
    </source>
</evidence>
<comment type="similarity">
    <text evidence="2 14 16">Belongs to the TonB-dependent receptor family.</text>
</comment>
<dbReference type="GO" id="GO:0009279">
    <property type="term" value="C:cell outer membrane"/>
    <property type="evidence" value="ECO:0007669"/>
    <property type="project" value="UniProtKB-SubCell"/>
</dbReference>
<evidence type="ECO:0000256" key="17">
    <source>
        <dbReference type="SAM" id="SignalP"/>
    </source>
</evidence>
<dbReference type="GO" id="GO:0038023">
    <property type="term" value="F:signaling receptor activity"/>
    <property type="evidence" value="ECO:0007669"/>
    <property type="project" value="InterPro"/>
</dbReference>
<keyword evidence="8" id="KW-0408">Iron</keyword>